<dbReference type="EMBL" id="JALNTZ010000002">
    <property type="protein sequence ID" value="KAJ3660832.1"/>
    <property type="molecule type" value="Genomic_DNA"/>
</dbReference>
<accession>A0AA38MM86</accession>
<organism evidence="1 2">
    <name type="scientific">Zophobas morio</name>
    <dbReference type="NCBI Taxonomy" id="2755281"/>
    <lineage>
        <taxon>Eukaryota</taxon>
        <taxon>Metazoa</taxon>
        <taxon>Ecdysozoa</taxon>
        <taxon>Arthropoda</taxon>
        <taxon>Hexapoda</taxon>
        <taxon>Insecta</taxon>
        <taxon>Pterygota</taxon>
        <taxon>Neoptera</taxon>
        <taxon>Endopterygota</taxon>
        <taxon>Coleoptera</taxon>
        <taxon>Polyphaga</taxon>
        <taxon>Cucujiformia</taxon>
        <taxon>Tenebrionidae</taxon>
        <taxon>Zophobas</taxon>
    </lineage>
</organism>
<comment type="caution">
    <text evidence="1">The sequence shown here is derived from an EMBL/GenBank/DDBJ whole genome shotgun (WGS) entry which is preliminary data.</text>
</comment>
<gene>
    <name evidence="1" type="ORF">Zmor_005263</name>
</gene>
<keyword evidence="2" id="KW-1185">Reference proteome</keyword>
<evidence type="ECO:0000313" key="2">
    <source>
        <dbReference type="Proteomes" id="UP001168821"/>
    </source>
</evidence>
<protein>
    <submittedName>
        <fullName evidence="1">Uncharacterized protein</fullName>
    </submittedName>
</protein>
<name>A0AA38MM86_9CUCU</name>
<evidence type="ECO:0000313" key="1">
    <source>
        <dbReference type="EMBL" id="KAJ3660832.1"/>
    </source>
</evidence>
<sequence length="107" mass="11298">MESLPSTQQDQCLAALTLTTSHPSTAYSKAASTHNTSIGPITSYSPGCSSPANFESTKTLHGFQSMPTAILPALSGTVQACKKLLCNVFNSNRTAIRTCPVEVIMSF</sequence>
<dbReference type="Proteomes" id="UP001168821">
    <property type="component" value="Unassembled WGS sequence"/>
</dbReference>
<reference evidence="1" key="1">
    <citation type="journal article" date="2023" name="G3 (Bethesda)">
        <title>Whole genome assemblies of Zophobas morio and Tenebrio molitor.</title>
        <authorList>
            <person name="Kaur S."/>
            <person name="Stinson S.A."/>
            <person name="diCenzo G.C."/>
        </authorList>
    </citation>
    <scope>NUCLEOTIDE SEQUENCE</scope>
    <source>
        <strain evidence="1">QUZm001</strain>
    </source>
</reference>
<proteinExistence type="predicted"/>
<dbReference type="AlphaFoldDB" id="A0AA38MM86"/>